<proteinExistence type="predicted"/>
<gene>
    <name evidence="1" type="ORF">L698_02440</name>
</gene>
<reference evidence="1 2" key="1">
    <citation type="journal article" date="2014" name="J. Clin. Microbiol.">
        <title>Characterization of Streptococcus tigurinus Small-Colony Variants Causing Prosthetic Joint Infection by Comparative Whole-Genome Analyses.</title>
        <authorList>
            <person name="Zbinden A."/>
            <person name="Quiblier C."/>
            <person name="Hernandez D."/>
            <person name="Herzog K."/>
            <person name="Bodler P."/>
            <person name="Senn M.M."/>
            <person name="Gizard Y."/>
            <person name="Schrenzel J."/>
            <person name="Francois P."/>
        </authorList>
    </citation>
    <scope>NUCLEOTIDE SEQUENCE [LARGE SCALE GENOMIC DNA]</scope>
    <source>
        <strain evidence="1 2">2426</strain>
    </source>
</reference>
<dbReference type="Proteomes" id="UP000015340">
    <property type="component" value="Unassembled WGS sequence"/>
</dbReference>
<evidence type="ECO:0000313" key="1">
    <source>
        <dbReference type="EMBL" id="EPX91354.1"/>
    </source>
</evidence>
<dbReference type="EMBL" id="ASXA01000001">
    <property type="protein sequence ID" value="EPX91354.1"/>
    <property type="molecule type" value="Genomic_DNA"/>
</dbReference>
<sequence>MNLKANLIFSLIYHFFKNFFQMDFSSPSHKKAT</sequence>
<comment type="caution">
    <text evidence="1">The sequence shown here is derived from an EMBL/GenBank/DDBJ whole genome shotgun (WGS) entry which is preliminary data.</text>
</comment>
<name>S9SY85_STROR</name>
<accession>S9SY85</accession>
<protein>
    <submittedName>
        <fullName evidence="1">Uncharacterized protein</fullName>
    </submittedName>
</protein>
<evidence type="ECO:0000313" key="2">
    <source>
        <dbReference type="Proteomes" id="UP000015340"/>
    </source>
</evidence>
<dbReference type="AlphaFoldDB" id="S9SY85"/>
<organism evidence="1 2">
    <name type="scientific">Streptococcus oralis subsp. tigurinus 2426</name>
    <dbReference type="NCBI Taxonomy" id="1333865"/>
    <lineage>
        <taxon>Bacteria</taxon>
        <taxon>Bacillati</taxon>
        <taxon>Bacillota</taxon>
        <taxon>Bacilli</taxon>
        <taxon>Lactobacillales</taxon>
        <taxon>Streptococcaceae</taxon>
        <taxon>Streptococcus</taxon>
    </lineage>
</organism>